<name>A0A8H8A0L3_9FUNG</name>
<dbReference type="EMBL" id="JAEFCI010002087">
    <property type="protein sequence ID" value="KAG5462468.1"/>
    <property type="molecule type" value="Genomic_DNA"/>
</dbReference>
<gene>
    <name evidence="1" type="ORF">BJ554DRAFT_4983</name>
</gene>
<protein>
    <submittedName>
        <fullName evidence="1">Uncharacterized protein</fullName>
    </submittedName>
</protein>
<keyword evidence="2" id="KW-1185">Reference proteome</keyword>
<proteinExistence type="predicted"/>
<accession>A0A8H8A0L3</accession>
<evidence type="ECO:0000313" key="1">
    <source>
        <dbReference type="EMBL" id="KAG5462468.1"/>
    </source>
</evidence>
<dbReference type="AlphaFoldDB" id="A0A8H8A0L3"/>
<dbReference type="Proteomes" id="UP000673691">
    <property type="component" value="Unassembled WGS sequence"/>
</dbReference>
<feature type="non-terminal residue" evidence="1">
    <location>
        <position position="134"/>
    </location>
</feature>
<organism evidence="1 2">
    <name type="scientific">Olpidium bornovanus</name>
    <dbReference type="NCBI Taxonomy" id="278681"/>
    <lineage>
        <taxon>Eukaryota</taxon>
        <taxon>Fungi</taxon>
        <taxon>Fungi incertae sedis</taxon>
        <taxon>Olpidiomycota</taxon>
        <taxon>Olpidiomycotina</taxon>
        <taxon>Olpidiomycetes</taxon>
        <taxon>Olpidiales</taxon>
        <taxon>Olpidiaceae</taxon>
        <taxon>Olpidium</taxon>
    </lineage>
</organism>
<reference evidence="1 2" key="1">
    <citation type="journal article" name="Sci. Rep.">
        <title>Genome-scale phylogenetic analyses confirm Olpidium as the closest living zoosporic fungus to the non-flagellated, terrestrial fungi.</title>
        <authorList>
            <person name="Chang Y."/>
            <person name="Rochon D."/>
            <person name="Sekimoto S."/>
            <person name="Wang Y."/>
            <person name="Chovatia M."/>
            <person name="Sandor L."/>
            <person name="Salamov A."/>
            <person name="Grigoriev I.V."/>
            <person name="Stajich J.E."/>
            <person name="Spatafora J.W."/>
        </authorList>
    </citation>
    <scope>NUCLEOTIDE SEQUENCE [LARGE SCALE GENOMIC DNA]</scope>
    <source>
        <strain evidence="1">S191</strain>
    </source>
</reference>
<sequence length="134" mass="15990">MAGNWGVDGLRNRRRGKTWRAQHFYSGRSDHCPARRRRFLSGRRRQLRRRRARRRCARWAARIRPARRRRDEGRVELHFGFQDLPHFWRIRQLDQRRGAAGPAAVCPNMACLSVVDEKPSPLIWQRIPCIVLVE</sequence>
<evidence type="ECO:0000313" key="2">
    <source>
        <dbReference type="Proteomes" id="UP000673691"/>
    </source>
</evidence>
<comment type="caution">
    <text evidence="1">The sequence shown here is derived from an EMBL/GenBank/DDBJ whole genome shotgun (WGS) entry which is preliminary data.</text>
</comment>